<gene>
    <name evidence="11" type="ORF">ODALV1_LOCUS14343</name>
</gene>
<evidence type="ECO:0000259" key="10">
    <source>
        <dbReference type="PROSITE" id="PS51757"/>
    </source>
</evidence>
<sequence length="1114" mass="125245">MALHDNVGVGDFVLLNNINMESFIDNLQLRFKAGRIYTYIGEVCVSVNPYKTMPIYGSDKVNEYKGREVFERAPHIFAIADVAYRTMRRIGHDTCIVISGESGSGKTEASKIIMRYIAAVTNVSGHQEVERVKNVLIQSNCVLEAFGNARTSRNDNSSRFGKYMDIKFDWKGDPIGGQIENYLLEKSRVVLQQPNERNFHAFYQLLFGGSDAELRQRNLTKSPEAYFFTKQGGISRVNGINDQGDFKTVNSALKLLGLQESEITTTWDQVGAILHLGNVALIEDGETAKISSSSKTSTDSVAKLLQVQASDLSKALCERAIAAGGQVVKKNLTSDQAVYARDALAKALYERLFNWLVKRINEAIKPMEMQGYKGTVIGVLDIYGFEILETNSFEQFCINYCNEKLQQLFIELVLKQEQEEYRKEGIEWQDIPYFNNQVICDMIELPHQGIIAIMDEACLSVGNISDTTILHAMDRKLKHHPHYSSRQLSPSEKTLTHDRDFRIKHYAGEVTYNIGSFLDKNRDTLFQDIKRMLYKSKNPTISGMWQDGAQDITKTTKRPQTAGTIFKNSMIALVKTLASKEPYYVRCIKPNDVKSPTLLDNERVEHQVAYLGLLENVRVRRAGFAHRTPYEKFVQRYKMLSSKTWPNPARNVMKDATSMILHDTGLINDVKFGTTKIFIRSPNSLFELERKRQAMIPAIVTLLQKMWRGYKARELYKRMKAVHKIAGTYRKYKLRTWLTATQRSLGFPTNAAPRTNKGRIPVPSQGLNVNWPKAPRPIAHLVGLIRAAYGRWWALSILRRVPEQDWPQLRMKVLCHTELIKGRRGNWGLNRDWKGDYLMSEGLNQARDYQQSFERLQKKDGIRQVLFSSRILKATPGSAGKCAERSILVSDTHIYKLDGPKGSFKSMKSGIPLNQITGLTITPGPDQLVVIHLSTARDMVVALHCGSVQGVSSWVLSSAGGGPSPDLTGEFVTIVSSQCRKINKATVQVNVTSNVECKLGKKSTSIRVQLSDQAVPTFTKEGPNKLTLMWPTVPETNGTTITNSSAPTRPPLVAQMNRNNISNNGNGHYNNEQSRNGNNGYNNNMQSAVAKSSIVKPHGRAPPPPIPNRVESAY</sequence>
<evidence type="ECO:0000256" key="8">
    <source>
        <dbReference type="SAM" id="MobiDB-lite"/>
    </source>
</evidence>
<organism evidence="11 12">
    <name type="scientific">Orchesella dallaii</name>
    <dbReference type="NCBI Taxonomy" id="48710"/>
    <lineage>
        <taxon>Eukaryota</taxon>
        <taxon>Metazoa</taxon>
        <taxon>Ecdysozoa</taxon>
        <taxon>Arthropoda</taxon>
        <taxon>Hexapoda</taxon>
        <taxon>Collembola</taxon>
        <taxon>Entomobryomorpha</taxon>
        <taxon>Entomobryoidea</taxon>
        <taxon>Orchesellidae</taxon>
        <taxon>Orchesellinae</taxon>
        <taxon>Orchesella</taxon>
    </lineage>
</organism>
<dbReference type="SMART" id="SM00242">
    <property type="entry name" value="MYSc"/>
    <property type="match status" value="1"/>
</dbReference>
<evidence type="ECO:0000256" key="1">
    <source>
        <dbReference type="ARBA" id="ARBA00008314"/>
    </source>
</evidence>
<dbReference type="InterPro" id="IPR036072">
    <property type="entry name" value="MYSc_Myo1"/>
</dbReference>
<feature type="compositionally biased region" description="Low complexity" evidence="8">
    <location>
        <begin position="1057"/>
        <end position="1087"/>
    </location>
</feature>
<feature type="region of interest" description="Disordered" evidence="8">
    <location>
        <begin position="1036"/>
        <end position="1114"/>
    </location>
</feature>
<evidence type="ECO:0000259" key="9">
    <source>
        <dbReference type="PROSITE" id="PS51456"/>
    </source>
</evidence>
<dbReference type="CDD" id="cd01378">
    <property type="entry name" value="MYSc_Myo1"/>
    <property type="match status" value="1"/>
</dbReference>
<evidence type="ECO:0000313" key="11">
    <source>
        <dbReference type="EMBL" id="CAL8110545.1"/>
    </source>
</evidence>
<dbReference type="SMART" id="SM00015">
    <property type="entry name" value="IQ"/>
    <property type="match status" value="1"/>
</dbReference>
<dbReference type="PROSITE" id="PS51456">
    <property type="entry name" value="MYOSIN_MOTOR"/>
    <property type="match status" value="1"/>
</dbReference>
<evidence type="ECO:0000256" key="6">
    <source>
        <dbReference type="ARBA" id="ARBA00023203"/>
    </source>
</evidence>
<dbReference type="Gene3D" id="1.10.10.820">
    <property type="match status" value="1"/>
</dbReference>
<dbReference type="PANTHER" id="PTHR13140:SF713">
    <property type="entry name" value="UNCONVENTIONAL MYOSIN ID"/>
    <property type="match status" value="1"/>
</dbReference>
<dbReference type="PRINTS" id="PR00193">
    <property type="entry name" value="MYOSINHEAVY"/>
</dbReference>
<dbReference type="InterPro" id="IPR027417">
    <property type="entry name" value="P-loop_NTPase"/>
</dbReference>
<dbReference type="PROSITE" id="PS50096">
    <property type="entry name" value="IQ"/>
    <property type="match status" value="1"/>
</dbReference>
<evidence type="ECO:0008006" key="13">
    <source>
        <dbReference type="Google" id="ProtNLM"/>
    </source>
</evidence>
<accession>A0ABP1QVG7</accession>
<keyword evidence="3 7" id="KW-0067">ATP-binding</keyword>
<dbReference type="PROSITE" id="PS51757">
    <property type="entry name" value="TH1"/>
    <property type="match status" value="1"/>
</dbReference>
<dbReference type="InterPro" id="IPR010926">
    <property type="entry name" value="Myosin_TH1"/>
</dbReference>
<dbReference type="InterPro" id="IPR036961">
    <property type="entry name" value="Kinesin_motor_dom_sf"/>
</dbReference>
<dbReference type="CDD" id="cd23767">
    <property type="entry name" value="IQCD"/>
    <property type="match status" value="1"/>
</dbReference>
<proteinExistence type="inferred from homology"/>
<dbReference type="Proteomes" id="UP001642540">
    <property type="component" value="Unassembled WGS sequence"/>
</dbReference>
<protein>
    <recommendedName>
        <fullName evidence="13">Myosin-IA</fullName>
    </recommendedName>
</protein>
<feature type="region of interest" description="Actin-binding" evidence="7">
    <location>
        <begin position="570"/>
        <end position="592"/>
    </location>
</feature>
<evidence type="ECO:0000256" key="2">
    <source>
        <dbReference type="ARBA" id="ARBA00022741"/>
    </source>
</evidence>
<keyword evidence="12" id="KW-1185">Reference proteome</keyword>
<dbReference type="Pfam" id="PF00063">
    <property type="entry name" value="Myosin_head"/>
    <property type="match status" value="1"/>
</dbReference>
<keyword evidence="6 7" id="KW-0009">Actin-binding</keyword>
<keyword evidence="2 7" id="KW-0547">Nucleotide-binding</keyword>
<comment type="caution">
    <text evidence="11">The sequence shown here is derived from an EMBL/GenBank/DDBJ whole genome shotgun (WGS) entry which is preliminary data.</text>
</comment>
<keyword evidence="4 7" id="KW-0518">Myosin</keyword>
<dbReference type="Gene3D" id="1.20.5.4820">
    <property type="match status" value="1"/>
</dbReference>
<dbReference type="SUPFAM" id="SSF52540">
    <property type="entry name" value="P-loop containing nucleoside triphosphate hydrolases"/>
    <property type="match status" value="1"/>
</dbReference>
<evidence type="ECO:0000256" key="4">
    <source>
        <dbReference type="ARBA" id="ARBA00023123"/>
    </source>
</evidence>
<evidence type="ECO:0000256" key="3">
    <source>
        <dbReference type="ARBA" id="ARBA00022840"/>
    </source>
</evidence>
<evidence type="ECO:0000313" key="12">
    <source>
        <dbReference type="Proteomes" id="UP001642540"/>
    </source>
</evidence>
<dbReference type="Gene3D" id="1.20.58.530">
    <property type="match status" value="1"/>
</dbReference>
<feature type="domain" description="Myosin motor" evidence="9">
    <location>
        <begin position="7"/>
        <end position="693"/>
    </location>
</feature>
<comment type="similarity">
    <text evidence="1 7">Belongs to the TRAFAC class myosin-kinesin ATPase superfamily. Myosin family.</text>
</comment>
<dbReference type="EMBL" id="CAXLJM020000045">
    <property type="protein sequence ID" value="CAL8110545.1"/>
    <property type="molecule type" value="Genomic_DNA"/>
</dbReference>
<feature type="domain" description="TH1" evidence="10">
    <location>
        <begin position="821"/>
        <end position="1032"/>
    </location>
</feature>
<feature type="compositionally biased region" description="Polar residues" evidence="8">
    <location>
        <begin position="1036"/>
        <end position="1047"/>
    </location>
</feature>
<dbReference type="Gene3D" id="1.20.120.720">
    <property type="entry name" value="Myosin VI head, motor domain, U50 subdomain"/>
    <property type="match status" value="1"/>
</dbReference>
<reference evidence="11 12" key="1">
    <citation type="submission" date="2024-08" db="EMBL/GenBank/DDBJ databases">
        <authorList>
            <person name="Cucini C."/>
            <person name="Frati F."/>
        </authorList>
    </citation>
    <scope>NUCLEOTIDE SEQUENCE [LARGE SCALE GENOMIC DNA]</scope>
</reference>
<dbReference type="InterPro" id="IPR001609">
    <property type="entry name" value="Myosin_head_motor_dom-like"/>
</dbReference>
<evidence type="ECO:0000256" key="5">
    <source>
        <dbReference type="ARBA" id="ARBA00023175"/>
    </source>
</evidence>
<keyword evidence="5 7" id="KW-0505">Motor protein</keyword>
<evidence type="ECO:0000256" key="7">
    <source>
        <dbReference type="PROSITE-ProRule" id="PRU00782"/>
    </source>
</evidence>
<name>A0ABP1QVG7_9HEXA</name>
<dbReference type="InterPro" id="IPR000048">
    <property type="entry name" value="IQ_motif_EF-hand-BS"/>
</dbReference>
<dbReference type="Gene3D" id="3.40.850.10">
    <property type="entry name" value="Kinesin motor domain"/>
    <property type="match status" value="1"/>
</dbReference>
<feature type="binding site" evidence="7">
    <location>
        <begin position="100"/>
        <end position="107"/>
    </location>
    <ligand>
        <name>ATP</name>
        <dbReference type="ChEBI" id="CHEBI:30616"/>
    </ligand>
</feature>
<dbReference type="Pfam" id="PF06017">
    <property type="entry name" value="Myosin_TH1"/>
    <property type="match status" value="1"/>
</dbReference>
<dbReference type="PANTHER" id="PTHR13140">
    <property type="entry name" value="MYOSIN"/>
    <property type="match status" value="1"/>
</dbReference>